<organism evidence="1">
    <name type="scientific">Sporolactobacillus sp. Y61</name>
    <dbReference type="NCBI Taxonomy" id="3160863"/>
    <lineage>
        <taxon>Bacteria</taxon>
        <taxon>Bacillati</taxon>
        <taxon>Bacillota</taxon>
        <taxon>Bacilli</taxon>
        <taxon>Bacillales</taxon>
        <taxon>Sporolactobacillaceae</taxon>
        <taxon>Sporolactobacillus</taxon>
    </lineage>
</organism>
<dbReference type="EMBL" id="CP159510">
    <property type="protein sequence ID" value="XCJ16453.1"/>
    <property type="molecule type" value="Genomic_DNA"/>
</dbReference>
<accession>A0AAU8IDI3</accession>
<evidence type="ECO:0000313" key="1">
    <source>
        <dbReference type="EMBL" id="XCJ16453.1"/>
    </source>
</evidence>
<reference evidence="1" key="1">
    <citation type="submission" date="2024-06" db="EMBL/GenBank/DDBJ databases">
        <authorList>
            <person name="Fan A."/>
            <person name="Zhang F.Y."/>
            <person name="Zhang L."/>
        </authorList>
    </citation>
    <scope>NUCLEOTIDE SEQUENCE</scope>
    <source>
        <strain evidence="1">Y61</strain>
    </source>
</reference>
<dbReference type="RefSeq" id="WP_129930762.1">
    <property type="nucleotide sequence ID" value="NZ_CP159510.1"/>
</dbReference>
<dbReference type="Pfam" id="PF20116">
    <property type="entry name" value="DUF6506"/>
    <property type="match status" value="1"/>
</dbReference>
<dbReference type="AlphaFoldDB" id="A0AAU8IDI3"/>
<protein>
    <submittedName>
        <fullName evidence="1">DUF6506 family protein</fullName>
    </submittedName>
</protein>
<proteinExistence type="predicted"/>
<gene>
    <name evidence="1" type="ORF">ABNN70_12405</name>
</gene>
<sequence length="101" mass="10561">MEVKAAFIFIGPEINTDEARALIDTPVIKLKVIGVRTYDEAVKAAVALADEGVTAIELCGGFGNIGTGKIARAVKGKAEVGVVRFDHHPGLGHKSGDDVFS</sequence>
<name>A0AAU8IDI3_9BACL</name>
<dbReference type="InterPro" id="IPR045441">
    <property type="entry name" value="DUF6506"/>
</dbReference>